<keyword evidence="10 13" id="KW-0472">Membrane</keyword>
<name>A0AA51X7D2_9GAMM</name>
<sequence>MNALALFFCILVYIAILFAIARLGDKGKLSAIPSFWIYSFSIAIYCTSWTFYGAVGTAVNNGWLYLSIYLGPALLFLFGHRLLYKLLIVCKEQNVSSLSDFIALRYGKQRSLSVAVTLLLMVAIIPYIALQLKAIAFSFDGLTQNVSVQATEIDTALFTAIAMALLAIFFGTQSAEATKPRSGLMYTIAFESVVKIAVLIVLAIFCLYWLSLDTFDNQSFSRKTFSEQFSWSQLDASFFTQLFLAACATICLPRQFHVTFVENTAPNHLNKARWIFPFYLAVISLVVFPITAMGTELFGVDSSVSADTYVLAIPFAQNEKLLSVMLFIGGFAASTGMIIIATLALSTMITNSIILPYFVNRLNDTSENYYRPLVIKWRRASIAFILLAAYLYKIIIGDYFALAATGLIAFSLVAQLVPSVVAGLYWRNCRSKGVSAGLIAGTAIWFYFIMLPSLAAAGLFGQTIVDVGPLGIHWLSPTNFLNLDYDAFNLGVWLSLITNVLIMVFVSRRSDVKFSESIQATAFTSPLNLTKTRTLEPTNANVVSDDIIKVIARFLGERETSILLNEFELDHGPVKRNEPPQRDLLEFAEKRLAGAIGTTTANTVVNSIIAGRSVTPESLINLFDETSQQIKFNQKLLHATLENISQGISVVNKDLHLVAWNQRYIELFNYPDGFIQPGMEIADVVRHNAGRGVMGQGSIEEQVEKRLEHLRRGTSYVFQREWPDGRVLEMRGNPMPGGGFVTSFTDITEYKKVERQLKESRDELEARVVKRTEQIQHINEELTQEVELRKQSEKAMNQAKLEAENANKTKTQFIALASHDILQPLTAARLYASALEEEGLTQEANNVVEKINLSLKSTENLVATLLEIARFDQGALTPKKEPFRVDEIMLSLFNEFSVVASEKNKRLKMPKCQVWVISDKQWLRRILQNFLSNAIKYSNGHKIVFGCRRHGSLLRIQVTDSGPGISKNEQRAIFSDFYRSPNNKSTESGAGLGLSVVARMSESLSHPVGIISAEGSSSTFYVDVPITTAQHSSQAIPQTQTDVNIINQIVWYVDNDVQQLDAMKTLVKKWGIQLTIFHDPEQVIEAAKISQPDILMMDFDLNATTDGIELYESLKNFWQKHPKAYLLTATQDPNIRDQAKRSSMEYIKKPAKPAALRAILNR</sequence>
<feature type="transmembrane region" description="Helical" evidence="13">
    <location>
        <begin position="6"/>
        <end position="23"/>
    </location>
</feature>
<dbReference type="InterPro" id="IPR003594">
    <property type="entry name" value="HATPase_dom"/>
</dbReference>
<evidence type="ECO:0000313" key="17">
    <source>
        <dbReference type="EMBL" id="WMS88192.1"/>
    </source>
</evidence>
<dbReference type="InterPro" id="IPR036890">
    <property type="entry name" value="HATPase_C_sf"/>
</dbReference>
<evidence type="ECO:0000256" key="12">
    <source>
        <dbReference type="SAM" id="Coils"/>
    </source>
</evidence>
<dbReference type="CDD" id="cd00082">
    <property type="entry name" value="HisKA"/>
    <property type="match status" value="1"/>
</dbReference>
<dbReference type="EC" id="2.7.13.3" evidence="4"/>
<dbReference type="SUPFAM" id="SSF52172">
    <property type="entry name" value="CheY-like"/>
    <property type="match status" value="1"/>
</dbReference>
<organism evidence="17 18">
    <name type="scientific">Pleionea litopenaei</name>
    <dbReference type="NCBI Taxonomy" id="3070815"/>
    <lineage>
        <taxon>Bacteria</taxon>
        <taxon>Pseudomonadati</taxon>
        <taxon>Pseudomonadota</taxon>
        <taxon>Gammaproteobacteria</taxon>
        <taxon>Oceanospirillales</taxon>
        <taxon>Pleioneaceae</taxon>
        <taxon>Pleionea</taxon>
    </lineage>
</organism>
<dbReference type="CDD" id="cd00156">
    <property type="entry name" value="REC"/>
    <property type="match status" value="1"/>
</dbReference>
<dbReference type="Pfam" id="PF12860">
    <property type="entry name" value="PAS_7"/>
    <property type="match status" value="1"/>
</dbReference>
<dbReference type="InterPro" id="IPR000700">
    <property type="entry name" value="PAS-assoc_C"/>
</dbReference>
<dbReference type="InterPro" id="IPR001789">
    <property type="entry name" value="Sig_transdc_resp-reg_receiver"/>
</dbReference>
<evidence type="ECO:0000256" key="4">
    <source>
        <dbReference type="ARBA" id="ARBA00012438"/>
    </source>
</evidence>
<keyword evidence="9 13" id="KW-1133">Transmembrane helix</keyword>
<dbReference type="InterPro" id="IPR011006">
    <property type="entry name" value="CheY-like_superfamily"/>
</dbReference>
<feature type="transmembrane region" description="Helical" evidence="13">
    <location>
        <begin position="438"/>
        <end position="460"/>
    </location>
</feature>
<dbReference type="Proteomes" id="UP001239782">
    <property type="component" value="Chromosome"/>
</dbReference>
<keyword evidence="7 13" id="KW-0812">Transmembrane</keyword>
<dbReference type="Gene3D" id="3.40.50.2300">
    <property type="match status" value="1"/>
</dbReference>
<keyword evidence="12" id="KW-0175">Coiled coil</keyword>
<feature type="transmembrane region" description="Helical" evidence="13">
    <location>
        <begin position="326"/>
        <end position="359"/>
    </location>
</feature>
<evidence type="ECO:0000256" key="8">
    <source>
        <dbReference type="ARBA" id="ARBA00022777"/>
    </source>
</evidence>
<evidence type="ECO:0000259" key="15">
    <source>
        <dbReference type="PROSITE" id="PS50110"/>
    </source>
</evidence>
<dbReference type="SMART" id="SM00387">
    <property type="entry name" value="HATPase_c"/>
    <property type="match status" value="1"/>
</dbReference>
<feature type="transmembrane region" description="Helical" evidence="13">
    <location>
        <begin position="184"/>
        <end position="210"/>
    </location>
</feature>
<feature type="domain" description="PAC" evidence="16">
    <location>
        <begin position="701"/>
        <end position="759"/>
    </location>
</feature>
<feature type="transmembrane region" description="Helical" evidence="13">
    <location>
        <begin position="230"/>
        <end position="253"/>
    </location>
</feature>
<dbReference type="Gene3D" id="3.30.565.10">
    <property type="entry name" value="Histidine kinase-like ATPase, C-terminal domain"/>
    <property type="match status" value="1"/>
</dbReference>
<dbReference type="Gene3D" id="3.30.450.20">
    <property type="entry name" value="PAS domain"/>
    <property type="match status" value="1"/>
</dbReference>
<evidence type="ECO:0000256" key="3">
    <source>
        <dbReference type="ARBA" id="ARBA00006434"/>
    </source>
</evidence>
<dbReference type="Gene3D" id="1.20.1730.10">
    <property type="entry name" value="Sodium/glucose cotransporter"/>
    <property type="match status" value="1"/>
</dbReference>
<dbReference type="PANTHER" id="PTHR43047:SF9">
    <property type="entry name" value="HISTIDINE KINASE"/>
    <property type="match status" value="1"/>
</dbReference>
<reference evidence="17 18" key="1">
    <citation type="submission" date="2023-08" db="EMBL/GenBank/DDBJ databases">
        <title>Pleionea litopenaei sp. nov., isolated from stomach of juvenile Litopenaeus vannamei.</title>
        <authorList>
            <person name="Rho A.M."/>
            <person name="Hwang C.Y."/>
        </authorList>
    </citation>
    <scope>NUCLEOTIDE SEQUENCE [LARGE SCALE GENOMIC DNA]</scope>
    <source>
        <strain evidence="17 18">HL-JVS1</strain>
    </source>
</reference>
<dbReference type="Pfam" id="PF00072">
    <property type="entry name" value="Response_reg"/>
    <property type="match status" value="1"/>
</dbReference>
<keyword evidence="8 17" id="KW-0418">Kinase</keyword>
<feature type="transmembrane region" description="Helical" evidence="13">
    <location>
        <begin position="380"/>
        <end position="401"/>
    </location>
</feature>
<feature type="modified residue" description="4-aspartylphosphate" evidence="11">
    <location>
        <position position="1098"/>
    </location>
</feature>
<dbReference type="PROSITE" id="PS50113">
    <property type="entry name" value="PAC"/>
    <property type="match status" value="1"/>
</dbReference>
<keyword evidence="6 17" id="KW-0808">Transferase</keyword>
<dbReference type="CDD" id="cd10322">
    <property type="entry name" value="SLC5sbd"/>
    <property type="match status" value="1"/>
</dbReference>
<evidence type="ECO:0000256" key="2">
    <source>
        <dbReference type="ARBA" id="ARBA00004141"/>
    </source>
</evidence>
<evidence type="ECO:0000259" key="14">
    <source>
        <dbReference type="PROSITE" id="PS50109"/>
    </source>
</evidence>
<feature type="transmembrane region" description="Helical" evidence="13">
    <location>
        <begin position="155"/>
        <end position="172"/>
    </location>
</feature>
<dbReference type="PROSITE" id="PS50283">
    <property type="entry name" value="NA_SOLUT_SYMP_3"/>
    <property type="match status" value="1"/>
</dbReference>
<comment type="subcellular location">
    <subcellularLocation>
        <location evidence="2">Membrane</location>
        <topology evidence="2">Multi-pass membrane protein</topology>
    </subcellularLocation>
</comment>
<dbReference type="PRINTS" id="PR00344">
    <property type="entry name" value="BCTRLSENSOR"/>
</dbReference>
<gene>
    <name evidence="17" type="ORF">Q9312_04570</name>
</gene>
<dbReference type="CDD" id="cd00075">
    <property type="entry name" value="HATPase"/>
    <property type="match status" value="1"/>
</dbReference>
<dbReference type="KEGG" id="plei:Q9312_04570"/>
<feature type="domain" description="Histidine kinase" evidence="14">
    <location>
        <begin position="816"/>
        <end position="1028"/>
    </location>
</feature>
<feature type="transmembrane region" description="Helical" evidence="13">
    <location>
        <begin position="35"/>
        <end position="52"/>
    </location>
</feature>
<dbReference type="GO" id="GO:0022857">
    <property type="term" value="F:transmembrane transporter activity"/>
    <property type="evidence" value="ECO:0007669"/>
    <property type="project" value="InterPro"/>
</dbReference>
<dbReference type="SMART" id="SM00388">
    <property type="entry name" value="HisKA"/>
    <property type="match status" value="1"/>
</dbReference>
<dbReference type="GO" id="GO:0005886">
    <property type="term" value="C:plasma membrane"/>
    <property type="evidence" value="ECO:0007669"/>
    <property type="project" value="TreeGrafter"/>
</dbReference>
<evidence type="ECO:0000259" key="16">
    <source>
        <dbReference type="PROSITE" id="PS50113"/>
    </source>
</evidence>
<evidence type="ECO:0000256" key="13">
    <source>
        <dbReference type="SAM" id="Phobius"/>
    </source>
</evidence>
<feature type="coiled-coil region" evidence="12">
    <location>
        <begin position="747"/>
        <end position="809"/>
    </location>
</feature>
<keyword evidence="18" id="KW-1185">Reference proteome</keyword>
<feature type="transmembrane region" description="Helical" evidence="13">
    <location>
        <begin position="407"/>
        <end position="426"/>
    </location>
</feature>
<dbReference type="EMBL" id="CP133548">
    <property type="protein sequence ID" value="WMS88192.1"/>
    <property type="molecule type" value="Genomic_DNA"/>
</dbReference>
<dbReference type="GO" id="GO:0000155">
    <property type="term" value="F:phosphorelay sensor kinase activity"/>
    <property type="evidence" value="ECO:0007669"/>
    <property type="project" value="InterPro"/>
</dbReference>
<feature type="transmembrane region" description="Helical" evidence="13">
    <location>
        <begin position="112"/>
        <end position="135"/>
    </location>
</feature>
<proteinExistence type="inferred from homology"/>
<feature type="transmembrane region" description="Helical" evidence="13">
    <location>
        <begin position="64"/>
        <end position="84"/>
    </location>
</feature>
<dbReference type="InterPro" id="IPR004358">
    <property type="entry name" value="Sig_transdc_His_kin-like_C"/>
</dbReference>
<evidence type="ECO:0000256" key="6">
    <source>
        <dbReference type="ARBA" id="ARBA00022679"/>
    </source>
</evidence>
<evidence type="ECO:0000256" key="7">
    <source>
        <dbReference type="ARBA" id="ARBA00022692"/>
    </source>
</evidence>
<dbReference type="InterPro" id="IPR005467">
    <property type="entry name" value="His_kinase_dom"/>
</dbReference>
<dbReference type="SUPFAM" id="SSF55785">
    <property type="entry name" value="PYP-like sensor domain (PAS domain)"/>
    <property type="match status" value="1"/>
</dbReference>
<dbReference type="InterPro" id="IPR038377">
    <property type="entry name" value="Na/Glc_symporter_sf"/>
</dbReference>
<comment type="similarity">
    <text evidence="3">Belongs to the sodium:solute symporter (SSF) (TC 2.A.21) family.</text>
</comment>
<dbReference type="Pfam" id="PF02518">
    <property type="entry name" value="HATPase_c"/>
    <property type="match status" value="1"/>
</dbReference>
<dbReference type="InterPro" id="IPR001734">
    <property type="entry name" value="Na/solute_symporter"/>
</dbReference>
<dbReference type="PANTHER" id="PTHR43047">
    <property type="entry name" value="TWO-COMPONENT HISTIDINE PROTEIN KINASE"/>
    <property type="match status" value="1"/>
</dbReference>
<dbReference type="Gene3D" id="1.10.287.130">
    <property type="match status" value="1"/>
</dbReference>
<feature type="transmembrane region" description="Helical" evidence="13">
    <location>
        <begin position="274"/>
        <end position="294"/>
    </location>
</feature>
<protein>
    <recommendedName>
        <fullName evidence="4">histidine kinase</fullName>
        <ecNumber evidence="4">2.7.13.3</ecNumber>
    </recommendedName>
</protein>
<comment type="catalytic activity">
    <reaction evidence="1">
        <text>ATP + protein L-histidine = ADP + protein N-phospho-L-histidine.</text>
        <dbReference type="EC" id="2.7.13.3"/>
    </reaction>
</comment>
<dbReference type="AlphaFoldDB" id="A0AA51X7D2"/>
<dbReference type="PROSITE" id="PS50109">
    <property type="entry name" value="HIS_KIN"/>
    <property type="match status" value="1"/>
</dbReference>
<evidence type="ECO:0000256" key="11">
    <source>
        <dbReference type="PROSITE-ProRule" id="PRU00169"/>
    </source>
</evidence>
<feature type="domain" description="Response regulatory" evidence="15">
    <location>
        <begin position="1049"/>
        <end position="1162"/>
    </location>
</feature>
<evidence type="ECO:0000256" key="5">
    <source>
        <dbReference type="ARBA" id="ARBA00022553"/>
    </source>
</evidence>
<dbReference type="Pfam" id="PF00512">
    <property type="entry name" value="HisKA"/>
    <property type="match status" value="1"/>
</dbReference>
<keyword evidence="5 11" id="KW-0597">Phosphoprotein</keyword>
<dbReference type="RefSeq" id="WP_309203396.1">
    <property type="nucleotide sequence ID" value="NZ_CP133548.1"/>
</dbReference>
<evidence type="ECO:0000256" key="1">
    <source>
        <dbReference type="ARBA" id="ARBA00000085"/>
    </source>
</evidence>
<evidence type="ECO:0000256" key="9">
    <source>
        <dbReference type="ARBA" id="ARBA00022989"/>
    </source>
</evidence>
<dbReference type="InterPro" id="IPR036097">
    <property type="entry name" value="HisK_dim/P_sf"/>
</dbReference>
<evidence type="ECO:0000256" key="10">
    <source>
        <dbReference type="ARBA" id="ARBA00023136"/>
    </source>
</evidence>
<dbReference type="GO" id="GO:0009927">
    <property type="term" value="F:histidine phosphotransfer kinase activity"/>
    <property type="evidence" value="ECO:0007669"/>
    <property type="project" value="TreeGrafter"/>
</dbReference>
<dbReference type="SUPFAM" id="SSF47384">
    <property type="entry name" value="Homodimeric domain of signal transducing histidine kinase"/>
    <property type="match status" value="1"/>
</dbReference>
<dbReference type="InterPro" id="IPR035965">
    <property type="entry name" value="PAS-like_dom_sf"/>
</dbReference>
<dbReference type="SUPFAM" id="SSF55874">
    <property type="entry name" value="ATPase domain of HSP90 chaperone/DNA topoisomerase II/histidine kinase"/>
    <property type="match status" value="1"/>
</dbReference>
<evidence type="ECO:0000313" key="18">
    <source>
        <dbReference type="Proteomes" id="UP001239782"/>
    </source>
</evidence>
<dbReference type="InterPro" id="IPR003661">
    <property type="entry name" value="HisK_dim/P_dom"/>
</dbReference>
<accession>A0AA51X7D2</accession>
<dbReference type="PROSITE" id="PS50110">
    <property type="entry name" value="RESPONSE_REGULATORY"/>
    <property type="match status" value="1"/>
</dbReference>
<dbReference type="SMART" id="SM00448">
    <property type="entry name" value="REC"/>
    <property type="match status" value="1"/>
</dbReference>